<organism evidence="1 2">
    <name type="scientific">Funneliformis caledonium</name>
    <dbReference type="NCBI Taxonomy" id="1117310"/>
    <lineage>
        <taxon>Eukaryota</taxon>
        <taxon>Fungi</taxon>
        <taxon>Fungi incertae sedis</taxon>
        <taxon>Mucoromycota</taxon>
        <taxon>Glomeromycotina</taxon>
        <taxon>Glomeromycetes</taxon>
        <taxon>Glomerales</taxon>
        <taxon>Glomeraceae</taxon>
        <taxon>Funneliformis</taxon>
    </lineage>
</organism>
<keyword evidence="2" id="KW-1185">Reference proteome</keyword>
<reference evidence="1" key="1">
    <citation type="submission" date="2021-06" db="EMBL/GenBank/DDBJ databases">
        <authorList>
            <person name="Kallberg Y."/>
            <person name="Tangrot J."/>
            <person name="Rosling A."/>
        </authorList>
    </citation>
    <scope>NUCLEOTIDE SEQUENCE</scope>
    <source>
        <strain evidence="1">UK204</strain>
    </source>
</reference>
<dbReference type="EMBL" id="CAJVPQ010008739">
    <property type="protein sequence ID" value="CAG8709468.1"/>
    <property type="molecule type" value="Genomic_DNA"/>
</dbReference>
<proteinExistence type="predicted"/>
<dbReference type="Proteomes" id="UP000789570">
    <property type="component" value="Unassembled WGS sequence"/>
</dbReference>
<dbReference type="OrthoDB" id="2429079at2759"/>
<sequence>MNSKKIYNKSLTYYWLLGPNWNDASSIYEWIQQQFTLDRKRKRVCLSCFGKDFELLQRDDTITTLWNAGGPGIGKSRILDEIEGLIKKKAEESRNNDFTNMIVINTSYGNSTTADDIDEKVQAQDYNFVSFRSYCRQHHNNSNISDFTLDTAFQIIYYDFMQINQTTLNPQLVLVLGIDEFNKLHVQNKNVCKKLIHAIGGSMCGSPAIIFFIPILAGTIEGPLIDYISGSMHEPLPLPLRLLNDDDAIRIGMKMNLIDDEYVSLHPYFRISISDIEGHCRTLEYYYEIFSQQFITEHVKLETEEILMTEEEKLKTAVRNVNIENIMEYVKDRI</sequence>
<comment type="caution">
    <text evidence="1">The sequence shown here is derived from an EMBL/GenBank/DDBJ whole genome shotgun (WGS) entry which is preliminary data.</text>
</comment>
<feature type="non-terminal residue" evidence="1">
    <location>
        <position position="1"/>
    </location>
</feature>
<evidence type="ECO:0000313" key="2">
    <source>
        <dbReference type="Proteomes" id="UP000789570"/>
    </source>
</evidence>
<accession>A0A9N9HWF4</accession>
<dbReference type="AlphaFoldDB" id="A0A9N9HWF4"/>
<gene>
    <name evidence="1" type="ORF">FCALED_LOCUS13847</name>
</gene>
<name>A0A9N9HWF4_9GLOM</name>
<evidence type="ECO:0000313" key="1">
    <source>
        <dbReference type="EMBL" id="CAG8709468.1"/>
    </source>
</evidence>
<protein>
    <submittedName>
        <fullName evidence="1">12962_t:CDS:1</fullName>
    </submittedName>
</protein>